<dbReference type="EMBL" id="CP000230">
    <property type="protein sequence ID" value="ABC22185.1"/>
    <property type="molecule type" value="Genomic_DNA"/>
</dbReference>
<dbReference type="Gene3D" id="1.10.287.130">
    <property type="match status" value="1"/>
</dbReference>
<dbReference type="PROSITE" id="PS50112">
    <property type="entry name" value="PAS"/>
    <property type="match status" value="1"/>
</dbReference>
<dbReference type="HOGENOM" id="CLU_000445_89_29_5"/>
<dbReference type="CDD" id="cd00130">
    <property type="entry name" value="PAS"/>
    <property type="match status" value="1"/>
</dbReference>
<dbReference type="Pfam" id="PF02518">
    <property type="entry name" value="HATPase_c"/>
    <property type="match status" value="1"/>
</dbReference>
<dbReference type="Gene3D" id="3.30.450.20">
    <property type="entry name" value="PAS domain"/>
    <property type="match status" value="1"/>
</dbReference>
<dbReference type="PRINTS" id="PR00344">
    <property type="entry name" value="BCTRLSENSOR"/>
</dbReference>
<dbReference type="NCBIfam" id="NF008468">
    <property type="entry name" value="PRK11360.1"/>
    <property type="match status" value="1"/>
</dbReference>
<dbReference type="InterPro" id="IPR035965">
    <property type="entry name" value="PAS-like_dom_sf"/>
</dbReference>
<evidence type="ECO:0000259" key="12">
    <source>
        <dbReference type="PROSITE" id="PS50112"/>
    </source>
</evidence>
<dbReference type="Pfam" id="PF00989">
    <property type="entry name" value="PAS"/>
    <property type="match status" value="1"/>
</dbReference>
<evidence type="ECO:0000256" key="9">
    <source>
        <dbReference type="ARBA" id="ARBA00023012"/>
    </source>
</evidence>
<dbReference type="SMART" id="SM00387">
    <property type="entry name" value="HATPase_c"/>
    <property type="match status" value="1"/>
</dbReference>
<dbReference type="PhylomeDB" id="Q2RUL0"/>
<evidence type="ECO:0000259" key="13">
    <source>
        <dbReference type="PROSITE" id="PS50885"/>
    </source>
</evidence>
<dbReference type="eggNOG" id="COG5000">
    <property type="taxonomic scope" value="Bacteria"/>
</dbReference>
<dbReference type="GO" id="GO:0005524">
    <property type="term" value="F:ATP binding"/>
    <property type="evidence" value="ECO:0007669"/>
    <property type="project" value="UniProtKB-KW"/>
</dbReference>
<keyword evidence="10" id="KW-1133">Transmembrane helix</keyword>
<evidence type="ECO:0000256" key="8">
    <source>
        <dbReference type="ARBA" id="ARBA00022840"/>
    </source>
</evidence>
<dbReference type="PROSITE" id="PS50885">
    <property type="entry name" value="HAMP"/>
    <property type="match status" value="1"/>
</dbReference>
<dbReference type="GO" id="GO:0016020">
    <property type="term" value="C:membrane"/>
    <property type="evidence" value="ECO:0007669"/>
    <property type="project" value="UniProtKB-SubCell"/>
</dbReference>
<dbReference type="SUPFAM" id="SSF47384">
    <property type="entry name" value="Homodimeric domain of signal transducing histidine kinase"/>
    <property type="match status" value="1"/>
</dbReference>
<evidence type="ECO:0000256" key="10">
    <source>
        <dbReference type="SAM" id="Phobius"/>
    </source>
</evidence>
<evidence type="ECO:0000256" key="5">
    <source>
        <dbReference type="ARBA" id="ARBA00022679"/>
    </source>
</evidence>
<feature type="transmembrane region" description="Helical" evidence="10">
    <location>
        <begin position="21"/>
        <end position="38"/>
    </location>
</feature>
<dbReference type="InterPro" id="IPR000014">
    <property type="entry name" value="PAS"/>
</dbReference>
<dbReference type="NCBIfam" id="TIGR00229">
    <property type="entry name" value="sensory_box"/>
    <property type="match status" value="1"/>
</dbReference>
<gene>
    <name evidence="14" type="ordered locus">Rru_A1384</name>
</gene>
<dbReference type="Proteomes" id="UP000001929">
    <property type="component" value="Chromosome"/>
</dbReference>
<comment type="subcellular location">
    <subcellularLocation>
        <location evidence="2">Membrane</location>
    </subcellularLocation>
</comment>
<evidence type="ECO:0000256" key="3">
    <source>
        <dbReference type="ARBA" id="ARBA00012438"/>
    </source>
</evidence>
<dbReference type="SMART" id="SM00388">
    <property type="entry name" value="HisKA"/>
    <property type="match status" value="1"/>
</dbReference>
<evidence type="ECO:0000313" key="14">
    <source>
        <dbReference type="EMBL" id="ABC22185.1"/>
    </source>
</evidence>
<keyword evidence="10" id="KW-0812">Transmembrane</keyword>
<keyword evidence="9" id="KW-0902">Two-component regulatory system</keyword>
<dbReference type="SMART" id="SM00091">
    <property type="entry name" value="PAS"/>
    <property type="match status" value="1"/>
</dbReference>
<dbReference type="RefSeq" id="WP_011389138.1">
    <property type="nucleotide sequence ID" value="NC_007643.1"/>
</dbReference>
<evidence type="ECO:0000256" key="4">
    <source>
        <dbReference type="ARBA" id="ARBA00022553"/>
    </source>
</evidence>
<dbReference type="Gene3D" id="6.10.340.10">
    <property type="match status" value="1"/>
</dbReference>
<feature type="domain" description="PAS" evidence="12">
    <location>
        <begin position="269"/>
        <end position="314"/>
    </location>
</feature>
<dbReference type="GO" id="GO:0000155">
    <property type="term" value="F:phosphorelay sensor kinase activity"/>
    <property type="evidence" value="ECO:0007669"/>
    <property type="project" value="InterPro"/>
</dbReference>
<keyword evidence="15" id="KW-1185">Reference proteome</keyword>
<dbReference type="Gene3D" id="3.30.565.10">
    <property type="entry name" value="Histidine kinase-like ATPase, C-terminal domain"/>
    <property type="match status" value="1"/>
</dbReference>
<keyword evidence="4" id="KW-0597">Phosphoprotein</keyword>
<reference evidence="14 15" key="1">
    <citation type="journal article" date="2011" name="Stand. Genomic Sci.">
        <title>Complete genome sequence of Rhodospirillum rubrum type strain (S1).</title>
        <authorList>
            <person name="Munk A.C."/>
            <person name="Copeland A."/>
            <person name="Lucas S."/>
            <person name="Lapidus A."/>
            <person name="Del Rio T.G."/>
            <person name="Barry K."/>
            <person name="Detter J.C."/>
            <person name="Hammon N."/>
            <person name="Israni S."/>
            <person name="Pitluck S."/>
            <person name="Brettin T."/>
            <person name="Bruce D."/>
            <person name="Han C."/>
            <person name="Tapia R."/>
            <person name="Gilna P."/>
            <person name="Schmutz J."/>
            <person name="Larimer F."/>
            <person name="Land M."/>
            <person name="Kyrpides N.C."/>
            <person name="Mavromatis K."/>
            <person name="Richardson P."/>
            <person name="Rohde M."/>
            <person name="Goker M."/>
            <person name="Klenk H.P."/>
            <person name="Zhang Y."/>
            <person name="Roberts G.P."/>
            <person name="Reslewic S."/>
            <person name="Schwartz D.C."/>
        </authorList>
    </citation>
    <scope>NUCLEOTIDE SEQUENCE [LARGE SCALE GENOMIC DNA]</scope>
    <source>
        <strain evidence="15">ATCC 11170 / ATH 1.1.1 / DSM 467 / LMG 4362 / NCIMB 8255 / S1</strain>
    </source>
</reference>
<keyword evidence="8" id="KW-0067">ATP-binding</keyword>
<keyword evidence="7 14" id="KW-0418">Kinase</keyword>
<name>Q2RUL0_RHORT</name>
<proteinExistence type="predicted"/>
<dbReference type="Pfam" id="PF00512">
    <property type="entry name" value="HisKA"/>
    <property type="match status" value="1"/>
</dbReference>
<dbReference type="PROSITE" id="PS50109">
    <property type="entry name" value="HIS_KIN"/>
    <property type="match status" value="1"/>
</dbReference>
<dbReference type="SMART" id="SM00304">
    <property type="entry name" value="HAMP"/>
    <property type="match status" value="1"/>
</dbReference>
<keyword evidence="6" id="KW-0547">Nucleotide-binding</keyword>
<sequence>MRLSDLSRILPLRSLRHRLMLTSLIVVALPIAIVGIVFEHEGRQALLHEKQSKLFGLTQILDAELGPGFDSLLADLPSGWTDRAAAIAHLSAKLTLQTDRIAGIGDGIAVGYYSKRLDAIITYGPSASYAKTIGVSITADHPGRAVMDSAKPRVEFGTLVRGQIMNAMLPIIRNDEVIGYIWANEFIEAIENQQNVFHRAVLFVSLAGIGIAFFVVNSMSRRLSQEVGVIVDGLAVMENDLRRPLPPLRDELGNIVDAINAMAKALLDARSLTENILASVADGIVAVDLKGTITAFNPAAEQMYSMSADAVIGKPYHALFISGTDMVSVLLDTLETGCTHIGVTPDLPNLDGTLKISASSSVLRDGEGQPIGAVVVLKDVSERDRLMVQVMRADRLAALGELTAGIAHEIRNPLTSIRGFVQYLMECASPKEWQHYGPLIIRQVDSLNHIITELLAFGRPRAPRIDKVHLDQIAQEMAFLARGKSEARIEMDLEGEVPAIEADGESLKQALLNLIINAMQAISKDGSVTVAVRRLGDDHVMVKVSDDGIGLAPDYLDKVFDPFFSTKPAGTGLGLAVVHRIVDAHQGVITLDSRLGEGTVVTIRLPVVRSKQESPPC</sequence>
<dbReference type="InterPro" id="IPR013767">
    <property type="entry name" value="PAS_fold"/>
</dbReference>
<evidence type="ECO:0000256" key="2">
    <source>
        <dbReference type="ARBA" id="ARBA00004370"/>
    </source>
</evidence>
<dbReference type="InterPro" id="IPR005467">
    <property type="entry name" value="His_kinase_dom"/>
</dbReference>
<dbReference type="EnsemblBacteria" id="ABC22185">
    <property type="protein sequence ID" value="ABC22185"/>
    <property type="gene ID" value="Rru_A1384"/>
</dbReference>
<protein>
    <recommendedName>
        <fullName evidence="3">histidine kinase</fullName>
        <ecNumber evidence="3">2.7.13.3</ecNumber>
    </recommendedName>
</protein>
<organism evidence="14 15">
    <name type="scientific">Rhodospirillum rubrum (strain ATCC 11170 / ATH 1.1.1 / DSM 467 / LMG 4362 / NCIMB 8255 / S1)</name>
    <dbReference type="NCBI Taxonomy" id="269796"/>
    <lineage>
        <taxon>Bacteria</taxon>
        <taxon>Pseudomonadati</taxon>
        <taxon>Pseudomonadota</taxon>
        <taxon>Alphaproteobacteria</taxon>
        <taxon>Rhodospirillales</taxon>
        <taxon>Rhodospirillaceae</taxon>
        <taxon>Rhodospirillum</taxon>
    </lineage>
</organism>
<dbReference type="InterPro" id="IPR036890">
    <property type="entry name" value="HATPase_C_sf"/>
</dbReference>
<evidence type="ECO:0000256" key="1">
    <source>
        <dbReference type="ARBA" id="ARBA00000085"/>
    </source>
</evidence>
<evidence type="ECO:0000256" key="6">
    <source>
        <dbReference type="ARBA" id="ARBA00022741"/>
    </source>
</evidence>
<evidence type="ECO:0000259" key="11">
    <source>
        <dbReference type="PROSITE" id="PS50109"/>
    </source>
</evidence>
<dbReference type="SUPFAM" id="SSF55785">
    <property type="entry name" value="PYP-like sensor domain (PAS domain)"/>
    <property type="match status" value="1"/>
</dbReference>
<dbReference type="InterPro" id="IPR036097">
    <property type="entry name" value="HisK_dim/P_sf"/>
</dbReference>
<evidence type="ECO:0000256" key="7">
    <source>
        <dbReference type="ARBA" id="ARBA00022777"/>
    </source>
</evidence>
<dbReference type="InterPro" id="IPR003660">
    <property type="entry name" value="HAMP_dom"/>
</dbReference>
<evidence type="ECO:0000313" key="15">
    <source>
        <dbReference type="Proteomes" id="UP000001929"/>
    </source>
</evidence>
<dbReference type="SUPFAM" id="SSF55874">
    <property type="entry name" value="ATPase domain of HSP90 chaperone/DNA topoisomerase II/histidine kinase"/>
    <property type="match status" value="1"/>
</dbReference>
<keyword evidence="10" id="KW-0472">Membrane</keyword>
<comment type="catalytic activity">
    <reaction evidence="1">
        <text>ATP + protein L-histidine = ADP + protein N-phospho-L-histidine.</text>
        <dbReference type="EC" id="2.7.13.3"/>
    </reaction>
</comment>
<dbReference type="AlphaFoldDB" id="Q2RUL0"/>
<dbReference type="EC" id="2.7.13.3" evidence="3"/>
<keyword evidence="5 14" id="KW-0808">Transferase</keyword>
<dbReference type="InterPro" id="IPR004358">
    <property type="entry name" value="Sig_transdc_His_kin-like_C"/>
</dbReference>
<feature type="domain" description="HAMP" evidence="13">
    <location>
        <begin position="235"/>
        <end position="271"/>
    </location>
</feature>
<dbReference type="STRING" id="269796.Rru_A1384"/>
<dbReference type="KEGG" id="rru:Rru_A1384"/>
<dbReference type="InterPro" id="IPR003594">
    <property type="entry name" value="HATPase_dom"/>
</dbReference>
<dbReference type="PANTHER" id="PTHR43065">
    <property type="entry name" value="SENSOR HISTIDINE KINASE"/>
    <property type="match status" value="1"/>
</dbReference>
<dbReference type="CDD" id="cd00082">
    <property type="entry name" value="HisKA"/>
    <property type="match status" value="1"/>
</dbReference>
<dbReference type="PATRIC" id="fig|269796.9.peg.1452"/>
<feature type="domain" description="Histidine kinase" evidence="11">
    <location>
        <begin position="405"/>
        <end position="609"/>
    </location>
</feature>
<accession>Q2RUL0</accession>
<dbReference type="InterPro" id="IPR003661">
    <property type="entry name" value="HisK_dim/P_dom"/>
</dbReference>
<dbReference type="PANTHER" id="PTHR43065:SF10">
    <property type="entry name" value="PEROXIDE STRESS-ACTIVATED HISTIDINE KINASE MAK3"/>
    <property type="match status" value="1"/>
</dbReference>
<dbReference type="GO" id="GO:0006355">
    <property type="term" value="P:regulation of DNA-templated transcription"/>
    <property type="evidence" value="ECO:0007669"/>
    <property type="project" value="InterPro"/>
</dbReference>